<keyword evidence="1" id="KW-0812">Transmembrane</keyword>
<comment type="caution">
    <text evidence="2">The sequence shown here is derived from an EMBL/GenBank/DDBJ whole genome shotgun (WGS) entry which is preliminary data.</text>
</comment>
<reference evidence="2" key="1">
    <citation type="submission" date="2020-08" db="EMBL/GenBank/DDBJ databases">
        <title>Genome public.</title>
        <authorList>
            <person name="Liu C."/>
            <person name="Sun Q."/>
        </authorList>
    </citation>
    <scope>NUCLEOTIDE SEQUENCE</scope>
    <source>
        <strain evidence="2">N12</strain>
    </source>
</reference>
<dbReference type="InterPro" id="IPR010994">
    <property type="entry name" value="RuvA_2-like"/>
</dbReference>
<dbReference type="AlphaFoldDB" id="A0A926F5I4"/>
<dbReference type="Pfam" id="PF12836">
    <property type="entry name" value="HHH_3"/>
    <property type="match status" value="3"/>
</dbReference>
<feature type="transmembrane region" description="Helical" evidence="1">
    <location>
        <begin position="16"/>
        <end position="33"/>
    </location>
</feature>
<dbReference type="PANTHER" id="PTHR21180">
    <property type="entry name" value="ENDONUCLEASE/EXONUCLEASE/PHOSPHATASE FAMILY DOMAIN-CONTAINING PROTEIN 1"/>
    <property type="match status" value="1"/>
</dbReference>
<protein>
    <submittedName>
        <fullName evidence="2">Helix-hairpin-helix domain-containing protein</fullName>
    </submittedName>
</protein>
<organism evidence="2 3">
    <name type="scientific">Jilunia laotingensis</name>
    <dbReference type="NCBI Taxonomy" id="2763675"/>
    <lineage>
        <taxon>Bacteria</taxon>
        <taxon>Pseudomonadati</taxon>
        <taxon>Bacteroidota</taxon>
        <taxon>Bacteroidia</taxon>
        <taxon>Bacteroidales</taxon>
        <taxon>Bacteroidaceae</taxon>
        <taxon>Jilunia</taxon>
    </lineage>
</organism>
<evidence type="ECO:0000313" key="3">
    <source>
        <dbReference type="Proteomes" id="UP000651085"/>
    </source>
</evidence>
<keyword evidence="1" id="KW-0472">Membrane</keyword>
<dbReference type="GO" id="GO:0015627">
    <property type="term" value="C:type II protein secretion system complex"/>
    <property type="evidence" value="ECO:0007669"/>
    <property type="project" value="TreeGrafter"/>
</dbReference>
<dbReference type="InterPro" id="IPR051675">
    <property type="entry name" value="Endo/Exo/Phosphatase_dom_1"/>
</dbReference>
<accession>A0A926F5I4</accession>
<gene>
    <name evidence="2" type="ORF">H8744_03400</name>
</gene>
<dbReference type="Gene3D" id="1.10.150.280">
    <property type="entry name" value="AF1531-like domain"/>
    <property type="match status" value="2"/>
</dbReference>
<evidence type="ECO:0000313" key="2">
    <source>
        <dbReference type="EMBL" id="MBC8592300.1"/>
    </source>
</evidence>
<dbReference type="Proteomes" id="UP000651085">
    <property type="component" value="Unassembled WGS sequence"/>
</dbReference>
<sequence>MWKDFFYFSRTERQGIVILAVLIVLVYIASWFIPEREMPPIGDNEQFEKEYAEFMASIKEQKQSSLSKHQSYNIREHSITLAAFNPNTADSATFISLGLPPWMARNILRYRAKGGMFKKPEDFRKIYGLTEEQYTTLQPYITLPATTTKQDTIHLFTRKEVQDTLQIYKYPIGTVVNLNQADTTELKKIPGIGSAIARMIIGYRKKLGGYYSVEQLEDINLSVDKLRSWFLVDVSQIQRINLNKASIERLKAHPYINFYQAKAIIEYRRKRGILKDLQPFKLYEEFSEEDFEKLTHYICFE</sequence>
<proteinExistence type="predicted"/>
<dbReference type="PANTHER" id="PTHR21180:SF32">
    <property type="entry name" value="ENDONUCLEASE_EXONUCLEASE_PHOSPHATASE FAMILY DOMAIN-CONTAINING PROTEIN 1"/>
    <property type="match status" value="1"/>
</dbReference>
<dbReference type="EMBL" id="JACRTF010000001">
    <property type="protein sequence ID" value="MBC8592300.1"/>
    <property type="molecule type" value="Genomic_DNA"/>
</dbReference>
<evidence type="ECO:0000256" key="1">
    <source>
        <dbReference type="SAM" id="Phobius"/>
    </source>
</evidence>
<dbReference type="SUPFAM" id="SSF47781">
    <property type="entry name" value="RuvA domain 2-like"/>
    <property type="match status" value="3"/>
</dbReference>
<dbReference type="GO" id="GO:0015628">
    <property type="term" value="P:protein secretion by the type II secretion system"/>
    <property type="evidence" value="ECO:0007669"/>
    <property type="project" value="TreeGrafter"/>
</dbReference>
<dbReference type="RefSeq" id="WP_305067432.1">
    <property type="nucleotide sequence ID" value="NZ_JACRTF010000001.1"/>
</dbReference>
<keyword evidence="1" id="KW-1133">Transmembrane helix</keyword>
<dbReference type="Gene3D" id="1.10.150.320">
    <property type="entry name" value="Photosystem II 12 kDa extrinsic protein"/>
    <property type="match status" value="1"/>
</dbReference>
<name>A0A926F5I4_9BACT</name>
<keyword evidence="3" id="KW-1185">Reference proteome</keyword>